<dbReference type="Pfam" id="PF00912">
    <property type="entry name" value="Transgly"/>
    <property type="match status" value="1"/>
</dbReference>
<dbReference type="EMBL" id="JABFNT010000033">
    <property type="protein sequence ID" value="NOJ79167.1"/>
    <property type="molecule type" value="Genomic_DNA"/>
</dbReference>
<feature type="region of interest" description="Disordered" evidence="1">
    <location>
        <begin position="211"/>
        <end position="236"/>
    </location>
</feature>
<dbReference type="InterPro" id="IPR001264">
    <property type="entry name" value="Glyco_trans_51"/>
</dbReference>
<evidence type="ECO:0000259" key="2">
    <source>
        <dbReference type="Pfam" id="PF00912"/>
    </source>
</evidence>
<evidence type="ECO:0000256" key="1">
    <source>
        <dbReference type="SAM" id="MobiDB-lite"/>
    </source>
</evidence>
<name>A0A7Y4MR84_MYXXA</name>
<feature type="domain" description="Glycosyl transferase family 51" evidence="2">
    <location>
        <begin position="118"/>
        <end position="202"/>
    </location>
</feature>
<evidence type="ECO:0000313" key="3">
    <source>
        <dbReference type="EMBL" id="NOJ79167.1"/>
    </source>
</evidence>
<reference evidence="3 4" key="1">
    <citation type="submission" date="2020-05" db="EMBL/GenBank/DDBJ databases">
        <authorList>
            <person name="Whitworth D."/>
        </authorList>
    </citation>
    <scope>NUCLEOTIDE SEQUENCE [LARGE SCALE GENOMIC DNA]</scope>
    <source>
        <strain evidence="3 4">AM005</strain>
    </source>
</reference>
<comment type="caution">
    <text evidence="3">The sequence shown here is derived from an EMBL/GenBank/DDBJ whole genome shotgun (WGS) entry which is preliminary data.</text>
</comment>
<sequence>MMWLLSLGLVVPLATVECVYQAMLARVPSLPQKMEGPSPPASWNQVRWAQSEHTPALRVQPVWPTTLLFTLMKVTLSRPAAGGMRGTMPHGFRLAGSVAHTWSRLQDGTGERRIRVFETLALTIWLTRTWTAEELLAFEARHLWLGRDLIGAHAAAPVLLRKEWVRLDATDAALLLAIAENPRDVGCAPNRVRQRRDRLLGHLSDAGVVSAAEAEAARTSPPALSSPAREPSCPRR</sequence>
<organism evidence="3 4">
    <name type="scientific">Myxococcus xanthus</name>
    <dbReference type="NCBI Taxonomy" id="34"/>
    <lineage>
        <taxon>Bacteria</taxon>
        <taxon>Pseudomonadati</taxon>
        <taxon>Myxococcota</taxon>
        <taxon>Myxococcia</taxon>
        <taxon>Myxococcales</taxon>
        <taxon>Cystobacterineae</taxon>
        <taxon>Myxococcaceae</taxon>
        <taxon>Myxococcus</taxon>
    </lineage>
</organism>
<proteinExistence type="predicted"/>
<accession>A0A7Y4MR84</accession>
<protein>
    <recommendedName>
        <fullName evidence="2">Glycosyl transferase family 51 domain-containing protein</fullName>
    </recommendedName>
</protein>
<dbReference type="SUPFAM" id="SSF53955">
    <property type="entry name" value="Lysozyme-like"/>
    <property type="match status" value="1"/>
</dbReference>
<dbReference type="InterPro" id="IPR023346">
    <property type="entry name" value="Lysozyme-like_dom_sf"/>
</dbReference>
<dbReference type="Gene3D" id="1.10.3810.10">
    <property type="entry name" value="Biosynthetic peptidoglycan transglycosylase-like"/>
    <property type="match status" value="1"/>
</dbReference>
<evidence type="ECO:0000313" key="4">
    <source>
        <dbReference type="Proteomes" id="UP000533080"/>
    </source>
</evidence>
<dbReference type="Proteomes" id="UP000533080">
    <property type="component" value="Unassembled WGS sequence"/>
</dbReference>
<dbReference type="InterPro" id="IPR036950">
    <property type="entry name" value="PBP_transglycosylase"/>
</dbReference>
<dbReference type="AlphaFoldDB" id="A0A7Y4MR84"/>
<gene>
    <name evidence="3" type="ORF">HNV28_12580</name>
</gene>